<dbReference type="EMBL" id="CAJOBJ010154635">
    <property type="protein sequence ID" value="CAF4820661.1"/>
    <property type="molecule type" value="Genomic_DNA"/>
</dbReference>
<dbReference type="GO" id="GO:0015171">
    <property type="term" value="F:amino acid transmembrane transporter activity"/>
    <property type="evidence" value="ECO:0007669"/>
    <property type="project" value="TreeGrafter"/>
</dbReference>
<evidence type="ECO:0000313" key="11">
    <source>
        <dbReference type="Proteomes" id="UP000681967"/>
    </source>
</evidence>
<gene>
    <name evidence="8" type="ORF">BYL167_LOCUS47806</name>
    <name evidence="9" type="ORF">GIL414_LOCUS47997</name>
    <name evidence="10" type="ORF">SMN809_LOCUS55954</name>
</gene>
<dbReference type="EMBL" id="CAJOBI010198970">
    <property type="protein sequence ID" value="CAF4985192.1"/>
    <property type="molecule type" value="Genomic_DNA"/>
</dbReference>
<evidence type="ECO:0000256" key="6">
    <source>
        <dbReference type="SAM" id="Phobius"/>
    </source>
</evidence>
<protein>
    <recommendedName>
        <fullName evidence="7">Amino acid permease/ SLC12A domain-containing protein</fullName>
    </recommendedName>
</protein>
<feature type="domain" description="Amino acid permease/ SLC12A" evidence="7">
    <location>
        <begin position="34"/>
        <end position="71"/>
    </location>
</feature>
<dbReference type="PANTHER" id="PTHR43341:SF26">
    <property type="entry name" value="GENERAL AMINO ACID PERMEASE AGP3"/>
    <property type="match status" value="1"/>
</dbReference>
<comment type="caution">
    <text evidence="8">The sequence shown here is derived from an EMBL/GenBank/DDBJ whole genome shotgun (WGS) entry which is preliminary data.</text>
</comment>
<evidence type="ECO:0000259" key="7">
    <source>
        <dbReference type="Pfam" id="PF00324"/>
    </source>
</evidence>
<accession>A0A8S3B5L0</accession>
<evidence type="ECO:0000256" key="2">
    <source>
        <dbReference type="ARBA" id="ARBA00022692"/>
    </source>
</evidence>
<organism evidence="8 11">
    <name type="scientific">Rotaria magnacalcarata</name>
    <dbReference type="NCBI Taxonomy" id="392030"/>
    <lineage>
        <taxon>Eukaryota</taxon>
        <taxon>Metazoa</taxon>
        <taxon>Spiralia</taxon>
        <taxon>Gnathifera</taxon>
        <taxon>Rotifera</taxon>
        <taxon>Eurotatoria</taxon>
        <taxon>Bdelloidea</taxon>
        <taxon>Philodinida</taxon>
        <taxon>Philodinidae</taxon>
        <taxon>Rotaria</taxon>
    </lineage>
</organism>
<evidence type="ECO:0000256" key="1">
    <source>
        <dbReference type="ARBA" id="ARBA00004141"/>
    </source>
</evidence>
<reference evidence="8" key="1">
    <citation type="submission" date="2021-02" db="EMBL/GenBank/DDBJ databases">
        <authorList>
            <person name="Nowell W R."/>
        </authorList>
    </citation>
    <scope>NUCLEOTIDE SEQUENCE</scope>
</reference>
<dbReference type="Pfam" id="PF00324">
    <property type="entry name" value="AA_permease"/>
    <property type="match status" value="1"/>
</dbReference>
<sequence length="72" mass="7385">MIELCENQHDNPPNGSNNNKISDDKLKRELKSRHITMIAIGGIIGPGLLVGSGTALAYAGPAGALIAFAATG</sequence>
<dbReference type="PANTHER" id="PTHR43341">
    <property type="entry name" value="AMINO ACID PERMEASE"/>
    <property type="match status" value="1"/>
</dbReference>
<keyword evidence="4 6" id="KW-0472">Membrane</keyword>
<dbReference type="Proteomes" id="UP000676336">
    <property type="component" value="Unassembled WGS sequence"/>
</dbReference>
<feature type="region of interest" description="Disordered" evidence="5">
    <location>
        <begin position="1"/>
        <end position="25"/>
    </location>
</feature>
<dbReference type="GO" id="GO:0016020">
    <property type="term" value="C:membrane"/>
    <property type="evidence" value="ECO:0007669"/>
    <property type="project" value="UniProtKB-SubCell"/>
</dbReference>
<dbReference type="Proteomes" id="UP000681720">
    <property type="component" value="Unassembled WGS sequence"/>
</dbReference>
<evidence type="ECO:0000256" key="3">
    <source>
        <dbReference type="ARBA" id="ARBA00022989"/>
    </source>
</evidence>
<dbReference type="AlphaFoldDB" id="A0A8S3B5L0"/>
<dbReference type="InterPro" id="IPR004841">
    <property type="entry name" value="AA-permease/SLC12A_dom"/>
</dbReference>
<evidence type="ECO:0000313" key="8">
    <source>
        <dbReference type="EMBL" id="CAF4793025.1"/>
    </source>
</evidence>
<evidence type="ECO:0000313" key="9">
    <source>
        <dbReference type="EMBL" id="CAF4820661.1"/>
    </source>
</evidence>
<dbReference type="Proteomes" id="UP000681967">
    <property type="component" value="Unassembled WGS sequence"/>
</dbReference>
<dbReference type="InterPro" id="IPR050524">
    <property type="entry name" value="APC_YAT"/>
</dbReference>
<evidence type="ECO:0000256" key="5">
    <source>
        <dbReference type="SAM" id="MobiDB-lite"/>
    </source>
</evidence>
<evidence type="ECO:0000313" key="10">
    <source>
        <dbReference type="EMBL" id="CAF4985192.1"/>
    </source>
</evidence>
<keyword evidence="3 6" id="KW-1133">Transmembrane helix</keyword>
<evidence type="ECO:0000256" key="4">
    <source>
        <dbReference type="ARBA" id="ARBA00023136"/>
    </source>
</evidence>
<feature type="non-terminal residue" evidence="8">
    <location>
        <position position="72"/>
    </location>
</feature>
<comment type="subcellular location">
    <subcellularLocation>
        <location evidence="1">Membrane</location>
        <topology evidence="1">Multi-pass membrane protein</topology>
    </subcellularLocation>
</comment>
<name>A0A8S3B5L0_9BILA</name>
<dbReference type="Gene3D" id="1.20.1740.10">
    <property type="entry name" value="Amino acid/polyamine transporter I"/>
    <property type="match status" value="1"/>
</dbReference>
<feature type="compositionally biased region" description="Polar residues" evidence="5">
    <location>
        <begin position="10"/>
        <end position="20"/>
    </location>
</feature>
<dbReference type="EMBL" id="CAJOBH010138400">
    <property type="protein sequence ID" value="CAF4793025.1"/>
    <property type="molecule type" value="Genomic_DNA"/>
</dbReference>
<proteinExistence type="predicted"/>
<keyword evidence="2 6" id="KW-0812">Transmembrane</keyword>
<feature type="transmembrane region" description="Helical" evidence="6">
    <location>
        <begin position="35"/>
        <end position="59"/>
    </location>
</feature>